<dbReference type="EMBL" id="HBIW01024761">
    <property type="protein sequence ID" value="CAE0705914.1"/>
    <property type="molecule type" value="Transcribed_RNA"/>
</dbReference>
<evidence type="ECO:0000313" key="4">
    <source>
        <dbReference type="EMBL" id="CAH0369564.1"/>
    </source>
</evidence>
<evidence type="ECO:0000256" key="1">
    <source>
        <dbReference type="SAM" id="MobiDB-lite"/>
    </source>
</evidence>
<feature type="region of interest" description="Disordered" evidence="1">
    <location>
        <begin position="202"/>
        <end position="251"/>
    </location>
</feature>
<evidence type="ECO:0000256" key="2">
    <source>
        <dbReference type="SAM" id="Phobius"/>
    </source>
</evidence>
<name>A0A7S4A7F2_9STRA</name>
<proteinExistence type="predicted"/>
<feature type="transmembrane region" description="Helical" evidence="2">
    <location>
        <begin position="87"/>
        <end position="107"/>
    </location>
</feature>
<keyword evidence="2" id="KW-0472">Membrane</keyword>
<feature type="transmembrane region" description="Helical" evidence="2">
    <location>
        <begin position="131"/>
        <end position="152"/>
    </location>
</feature>
<evidence type="ECO:0000313" key="3">
    <source>
        <dbReference type="EMBL" id="CAE0705914.1"/>
    </source>
</evidence>
<organism evidence="3">
    <name type="scientific">Pelagomonas calceolata</name>
    <dbReference type="NCBI Taxonomy" id="35677"/>
    <lineage>
        <taxon>Eukaryota</taxon>
        <taxon>Sar</taxon>
        <taxon>Stramenopiles</taxon>
        <taxon>Ochrophyta</taxon>
        <taxon>Pelagophyceae</taxon>
        <taxon>Pelagomonadales</taxon>
        <taxon>Pelagomonadaceae</taxon>
        <taxon>Pelagomonas</taxon>
    </lineage>
</organism>
<feature type="transmembrane region" description="Helical" evidence="2">
    <location>
        <begin position="21"/>
        <end position="43"/>
    </location>
</feature>
<accession>A0A7S4A7F2</accession>
<keyword evidence="2" id="KW-0812">Transmembrane</keyword>
<dbReference type="AlphaFoldDB" id="A0A7S4A7F2"/>
<reference evidence="3" key="1">
    <citation type="submission" date="2021-01" db="EMBL/GenBank/DDBJ databases">
        <authorList>
            <person name="Corre E."/>
            <person name="Pelletier E."/>
            <person name="Niang G."/>
            <person name="Scheremetjew M."/>
            <person name="Finn R."/>
            <person name="Kale V."/>
            <person name="Holt S."/>
            <person name="Cochrane G."/>
            <person name="Meng A."/>
            <person name="Brown T."/>
            <person name="Cohen L."/>
        </authorList>
    </citation>
    <scope>NUCLEOTIDE SEQUENCE</scope>
    <source>
        <strain evidence="3">CCMP1756</strain>
    </source>
</reference>
<sequence>MANRTGCCASCCKMLKKFSLLLINTADAGIGCAALGLAIYLRSNKAGAEVAVQRAVHASLFLAGAFLLGAALGFGGTVFDSPCALRLSGLLAIPLAIVGAGAGIYMATMKDSCLDYVAKATPSEEQTASHYYWFVVGGVFGGAVLEMIRYSLAKNLSRTLSSEADDLRVSLAAEEAASNARREVSEAARTGRFDQLRAYYRDKYNPPEPDEESVGAASSRNPFEDDSDGDEVNPLHGESPAKAAQPWYAGL</sequence>
<dbReference type="EMBL" id="CAKKNE010000002">
    <property type="protein sequence ID" value="CAH0369564.1"/>
    <property type="molecule type" value="Genomic_DNA"/>
</dbReference>
<keyword evidence="2" id="KW-1133">Transmembrane helix</keyword>
<gene>
    <name evidence="3" type="ORF">PCAL00307_LOCUS21364</name>
    <name evidence="4" type="ORF">PECAL_2P26910</name>
</gene>
<feature type="transmembrane region" description="Helical" evidence="2">
    <location>
        <begin position="55"/>
        <end position="75"/>
    </location>
</feature>
<keyword evidence="5" id="KW-1185">Reference proteome</keyword>
<protein>
    <submittedName>
        <fullName evidence="3">Uncharacterized protein</fullName>
    </submittedName>
</protein>
<dbReference type="Proteomes" id="UP000789595">
    <property type="component" value="Unassembled WGS sequence"/>
</dbReference>
<reference evidence="4" key="2">
    <citation type="submission" date="2021-11" db="EMBL/GenBank/DDBJ databases">
        <authorList>
            <consortium name="Genoscope - CEA"/>
            <person name="William W."/>
        </authorList>
    </citation>
    <scope>NUCLEOTIDE SEQUENCE</scope>
</reference>
<evidence type="ECO:0000313" key="5">
    <source>
        <dbReference type="Proteomes" id="UP000789595"/>
    </source>
</evidence>